<dbReference type="Proteomes" id="UP000830768">
    <property type="component" value="Chromosome 4"/>
</dbReference>
<dbReference type="EMBL" id="CP090033">
    <property type="protein sequence ID" value="UPK93598.1"/>
    <property type="molecule type" value="Genomic_DNA"/>
</dbReference>
<evidence type="ECO:0000313" key="1">
    <source>
        <dbReference type="EMBL" id="UPK93598.1"/>
    </source>
</evidence>
<gene>
    <name evidence="1" type="ORF">LCI18_004533</name>
</gene>
<accession>A0ACD3YXM5</accession>
<organism evidence="1 2">
    <name type="scientific">Fusarium solani subsp. cucurbitae</name>
    <name type="common">Neocosmosporum cucurbitae</name>
    <dbReference type="NCBI Taxonomy" id="2747967"/>
    <lineage>
        <taxon>Eukaryota</taxon>
        <taxon>Fungi</taxon>
        <taxon>Dikarya</taxon>
        <taxon>Ascomycota</taxon>
        <taxon>Pezizomycotina</taxon>
        <taxon>Sordariomycetes</taxon>
        <taxon>Hypocreomycetidae</taxon>
        <taxon>Hypocreales</taxon>
        <taxon>Nectriaceae</taxon>
        <taxon>Fusarium</taxon>
        <taxon>Fusarium solani species complex</taxon>
    </lineage>
</organism>
<keyword evidence="2" id="KW-1185">Reference proteome</keyword>
<protein>
    <submittedName>
        <fullName evidence="1">Uncharacterized protein</fullName>
    </submittedName>
</protein>
<name>A0ACD3YXM5_FUSSC</name>
<reference evidence="1" key="1">
    <citation type="submission" date="2021-11" db="EMBL/GenBank/DDBJ databases">
        <title>Fusarium solani-melongenae Genome sequencing and assembly.</title>
        <authorList>
            <person name="Xie S."/>
            <person name="Huang L."/>
            <person name="Zhang X."/>
        </authorList>
    </citation>
    <scope>NUCLEOTIDE SEQUENCE</scope>
    <source>
        <strain evidence="1">CRI 24-3</strain>
    </source>
</reference>
<evidence type="ECO:0000313" key="2">
    <source>
        <dbReference type="Proteomes" id="UP000830768"/>
    </source>
</evidence>
<proteinExistence type="predicted"/>
<sequence length="561" mass="61959">MGPNKTGAPWLKGTRLMVAITSVCSMAFLLFGYDQGVMSGVIISNDWLSKMGNPDSVSVGLITSIYDVGAMFGAILAALTADSMGRKRALIFGTVLLIIGSVLMGAAIGQIMMYFGRIFTGLGTLIASVGFNATRSLLTGSNMAPGVGYIVSIAPVYQSEVSEPQHRGWLLACHLSCLLVGLVLAYWINYAFYFYDSAIQWRFPLLFQITGCLYILLVTAWLPDTPRWLMFHESSQEQGISVLSRLRNKAIDDPVIQREKDEILQAIEFESEAEGSWVDLFRDGGCQGHKRFFLAVGLLFMQQMSGINIITYYAPTLFQKFLGMSQERALFIGGFLQVWYLCASFLTWWLIDAVGRRRLFTIMAAGMALALSAEAICVEHEGQAAGIAATAFVFLFEGCFTWGWMAPAWVYPAEILPLKLRAKGNALAVAADFLGNFIVVLITPPAFDNIGWKIYVIFAVFNVVSAVVCWLFYPETSGLRLEAIDELFANQSSATQAPMNQAWYRKLQWGVISTAKAAVKKEKDQRQLERKTAAGHVECAEIDGLKGNPEEKISGQHIERK</sequence>